<gene>
    <name evidence="1" type="ORF">GP486_005639</name>
</gene>
<reference evidence="1" key="1">
    <citation type="submission" date="2021-03" db="EMBL/GenBank/DDBJ databases">
        <title>Comparative genomics and phylogenomic investigation of the class Geoglossomycetes provide insights into ecological specialization and systematics.</title>
        <authorList>
            <person name="Melie T."/>
            <person name="Pirro S."/>
            <person name="Miller A.N."/>
            <person name="Quandt A."/>
        </authorList>
    </citation>
    <scope>NUCLEOTIDE SEQUENCE</scope>
    <source>
        <strain evidence="1">CAQ_001_2017</strain>
    </source>
</reference>
<dbReference type="Proteomes" id="UP000750711">
    <property type="component" value="Unassembled WGS sequence"/>
</dbReference>
<organism evidence="1 2">
    <name type="scientific">Trichoglossum hirsutum</name>
    <dbReference type="NCBI Taxonomy" id="265104"/>
    <lineage>
        <taxon>Eukaryota</taxon>
        <taxon>Fungi</taxon>
        <taxon>Dikarya</taxon>
        <taxon>Ascomycota</taxon>
        <taxon>Pezizomycotina</taxon>
        <taxon>Geoglossomycetes</taxon>
        <taxon>Geoglossales</taxon>
        <taxon>Geoglossaceae</taxon>
        <taxon>Trichoglossum</taxon>
    </lineage>
</organism>
<dbReference type="EMBL" id="JAGHQM010001092">
    <property type="protein sequence ID" value="KAH0556446.1"/>
    <property type="molecule type" value="Genomic_DNA"/>
</dbReference>
<evidence type="ECO:0000313" key="2">
    <source>
        <dbReference type="Proteomes" id="UP000750711"/>
    </source>
</evidence>
<comment type="caution">
    <text evidence="1">The sequence shown here is derived from an EMBL/GenBank/DDBJ whole genome shotgun (WGS) entry which is preliminary data.</text>
</comment>
<protein>
    <submittedName>
        <fullName evidence="1">Uncharacterized protein</fullName>
    </submittedName>
</protein>
<evidence type="ECO:0000313" key="1">
    <source>
        <dbReference type="EMBL" id="KAH0556446.1"/>
    </source>
</evidence>
<accession>A0A9P8RMC3</accession>
<dbReference type="AlphaFoldDB" id="A0A9P8RMC3"/>
<proteinExistence type="predicted"/>
<keyword evidence="2" id="KW-1185">Reference proteome</keyword>
<sequence>MRMATPKFNGVIAEIIDEERRQRGKEATTALAIKTRSGGSRSSNGKRCTHCKIECVNDEPVVVFDAHGEVIDNPRGPEYKRMYTFVTTPILMPHPFQIPRRITVDLDSGIIAEILRPLRDGQKRDFTWGLGRAISGTDRRPCVVILYGKDSHEGKGEFAKNIMKLFELKVAEGGDRDGAAAKWIIICDERNIEDGMNNDNVKRWTSDSPVQADGMSAYLFQMIIGLTNTMGFCKRDAISNSMGRRIVVYRMEEYAASPKDVIDNMVRMKMIAMSLWYSSVHREPPM</sequence>
<name>A0A9P8RMC3_9PEZI</name>